<evidence type="ECO:0000313" key="2">
    <source>
        <dbReference type="EMBL" id="GJM53768.1"/>
    </source>
</evidence>
<dbReference type="RefSeq" id="WP_264847213.1">
    <property type="nucleotide sequence ID" value="NZ_BPMA01000044.1"/>
</dbReference>
<dbReference type="EMBL" id="BQKB01000049">
    <property type="protein sequence ID" value="GJM53768.1"/>
    <property type="molecule type" value="Genomic_DNA"/>
</dbReference>
<dbReference type="PROSITE" id="PS51257">
    <property type="entry name" value="PROKAR_LIPOPROTEIN"/>
    <property type="match status" value="1"/>
</dbReference>
<dbReference type="EMBL" id="BQKA01000034">
    <property type="protein sequence ID" value="GJM50924.1"/>
    <property type="molecule type" value="Genomic_DNA"/>
</dbReference>
<dbReference type="AlphaFoldDB" id="A0AAV5AU80"/>
<reference evidence="1 4" key="1">
    <citation type="submission" date="2021-11" db="EMBL/GenBank/DDBJ databases">
        <title>Draft genome sequence of Capnocytophaga sp. strain KC07075 isolated from cat oral cavity.</title>
        <authorList>
            <person name="Suzuki M."/>
            <person name="Imaoka K."/>
            <person name="Kimura M."/>
            <person name="Morikawa S."/>
            <person name="Maeda K."/>
        </authorList>
    </citation>
    <scope>NUCLEOTIDE SEQUENCE</scope>
    <source>
        <strain evidence="1">KC07075</strain>
        <strain evidence="2 4">KC07079</strain>
    </source>
</reference>
<evidence type="ECO:0008006" key="5">
    <source>
        <dbReference type="Google" id="ProtNLM"/>
    </source>
</evidence>
<proteinExistence type="predicted"/>
<name>A0AAV5AU80_9FLAO</name>
<evidence type="ECO:0000313" key="1">
    <source>
        <dbReference type="EMBL" id="GJM50924.1"/>
    </source>
</evidence>
<organism evidence="1 3">
    <name type="scientific">Capnocytophaga catalasegens</name>
    <dbReference type="NCBI Taxonomy" id="1004260"/>
    <lineage>
        <taxon>Bacteria</taxon>
        <taxon>Pseudomonadati</taxon>
        <taxon>Bacteroidota</taxon>
        <taxon>Flavobacteriia</taxon>
        <taxon>Flavobacteriales</taxon>
        <taxon>Flavobacteriaceae</taxon>
        <taxon>Capnocytophaga</taxon>
    </lineage>
</organism>
<keyword evidence="4" id="KW-1185">Reference proteome</keyword>
<dbReference type="Proteomes" id="UP001207736">
    <property type="component" value="Unassembled WGS sequence"/>
</dbReference>
<evidence type="ECO:0000313" key="4">
    <source>
        <dbReference type="Proteomes" id="UP001208692"/>
    </source>
</evidence>
<evidence type="ECO:0000313" key="3">
    <source>
        <dbReference type="Proteomes" id="UP001207736"/>
    </source>
</evidence>
<accession>A0AAV5AU80</accession>
<gene>
    <name evidence="1" type="ORF">RCZ15_18970</name>
    <name evidence="2" type="ORF">RCZ16_20840</name>
</gene>
<dbReference type="Proteomes" id="UP001208692">
    <property type="component" value="Unassembled WGS sequence"/>
</dbReference>
<protein>
    <recommendedName>
        <fullName evidence="5">Lipoprotein</fullName>
    </recommendedName>
</protein>
<sequence length="52" mass="5966">MSTKSFYKILLLCVGISFISCRKDVDNGQQVEEHPLQKEAPQGWVYYDGDEV</sequence>
<comment type="caution">
    <text evidence="1">The sequence shown here is derived from an EMBL/GenBank/DDBJ whole genome shotgun (WGS) entry which is preliminary data.</text>
</comment>